<proteinExistence type="predicted"/>
<dbReference type="EMBL" id="BK015847">
    <property type="protein sequence ID" value="DAE27968.1"/>
    <property type="molecule type" value="Genomic_DNA"/>
</dbReference>
<sequence>MGLNPNRIILFTVRYLSKPKDTPCLKARGVFFHLGDKGE</sequence>
<organism evidence="1">
    <name type="scientific">Siphoviridae sp. ctvxh7</name>
    <dbReference type="NCBI Taxonomy" id="2827283"/>
    <lineage>
        <taxon>Viruses</taxon>
        <taxon>Duplodnaviria</taxon>
        <taxon>Heunggongvirae</taxon>
        <taxon>Uroviricota</taxon>
        <taxon>Caudoviricetes</taxon>
    </lineage>
</organism>
<protein>
    <submittedName>
        <fullName evidence="1">Uncharacterized protein</fullName>
    </submittedName>
</protein>
<name>A0A8S5R9B9_9CAUD</name>
<evidence type="ECO:0000313" key="1">
    <source>
        <dbReference type="EMBL" id="DAE27968.1"/>
    </source>
</evidence>
<reference evidence="1" key="1">
    <citation type="journal article" date="2021" name="Proc. Natl. Acad. Sci. U.S.A.">
        <title>A Catalog of Tens of Thousands of Viruses from Human Metagenomes Reveals Hidden Associations with Chronic Diseases.</title>
        <authorList>
            <person name="Tisza M.J."/>
            <person name="Buck C.B."/>
        </authorList>
    </citation>
    <scope>NUCLEOTIDE SEQUENCE</scope>
    <source>
        <strain evidence="1">Ctvxh7</strain>
    </source>
</reference>
<accession>A0A8S5R9B9</accession>